<dbReference type="GO" id="GO:0004814">
    <property type="term" value="F:arginine-tRNA ligase activity"/>
    <property type="evidence" value="ECO:0007669"/>
    <property type="project" value="InterPro"/>
</dbReference>
<dbReference type="STRING" id="7719.ENSCINP00000026198"/>
<name>F6XLM7_CIOIN</name>
<dbReference type="InterPro" id="IPR008909">
    <property type="entry name" value="DALR_anticod-bd"/>
</dbReference>
<dbReference type="InParanoid" id="F6XLM7"/>
<dbReference type="GO" id="GO:0006420">
    <property type="term" value="P:arginyl-tRNA aminoacylation"/>
    <property type="evidence" value="ECO:0007669"/>
    <property type="project" value="InterPro"/>
</dbReference>
<reference evidence="3" key="1">
    <citation type="journal article" date="2002" name="Science">
        <title>The draft genome of Ciona intestinalis: insights into chordate and vertebrate origins.</title>
        <authorList>
            <person name="Dehal P."/>
            <person name="Satou Y."/>
            <person name="Campbell R.K."/>
            <person name="Chapman J."/>
            <person name="Degnan B."/>
            <person name="De Tomaso A."/>
            <person name="Davidson B."/>
            <person name="Di Gregorio A."/>
            <person name="Gelpke M."/>
            <person name="Goodstein D.M."/>
            <person name="Harafuji N."/>
            <person name="Hastings K.E."/>
            <person name="Ho I."/>
            <person name="Hotta K."/>
            <person name="Huang W."/>
            <person name="Kawashima T."/>
            <person name="Lemaire P."/>
            <person name="Martinez D."/>
            <person name="Meinertzhagen I.A."/>
            <person name="Necula S."/>
            <person name="Nonaka M."/>
            <person name="Putnam N."/>
            <person name="Rash S."/>
            <person name="Saiga H."/>
            <person name="Satake M."/>
            <person name="Terry A."/>
            <person name="Yamada L."/>
            <person name="Wang H.G."/>
            <person name="Awazu S."/>
            <person name="Azumi K."/>
            <person name="Boore J."/>
            <person name="Branno M."/>
            <person name="Chin-Bow S."/>
            <person name="DeSantis R."/>
            <person name="Doyle S."/>
            <person name="Francino P."/>
            <person name="Keys D.N."/>
            <person name="Haga S."/>
            <person name="Hayashi H."/>
            <person name="Hino K."/>
            <person name="Imai K.S."/>
            <person name="Inaba K."/>
            <person name="Kano S."/>
            <person name="Kobayashi K."/>
            <person name="Kobayashi M."/>
            <person name="Lee B.I."/>
            <person name="Makabe K.W."/>
            <person name="Manohar C."/>
            <person name="Matassi G."/>
            <person name="Medina M."/>
            <person name="Mochizuki Y."/>
            <person name="Mount S."/>
            <person name="Morishita T."/>
            <person name="Miura S."/>
            <person name="Nakayama A."/>
            <person name="Nishizaka S."/>
            <person name="Nomoto H."/>
            <person name="Ohta F."/>
            <person name="Oishi K."/>
            <person name="Rigoutsos I."/>
            <person name="Sano M."/>
            <person name="Sasaki A."/>
            <person name="Sasakura Y."/>
            <person name="Shoguchi E."/>
            <person name="Shin-i T."/>
            <person name="Spagnuolo A."/>
            <person name="Stainier D."/>
            <person name="Suzuki M.M."/>
            <person name="Tassy O."/>
            <person name="Takatori N."/>
            <person name="Tokuoka M."/>
            <person name="Yagi K."/>
            <person name="Yoshizaki F."/>
            <person name="Wada S."/>
            <person name="Zhang C."/>
            <person name="Hyatt P.D."/>
            <person name="Larimer F."/>
            <person name="Detter C."/>
            <person name="Doggett N."/>
            <person name="Glavina T."/>
            <person name="Hawkins T."/>
            <person name="Richardson P."/>
            <person name="Lucas S."/>
            <person name="Kohara Y."/>
            <person name="Levine M."/>
            <person name="Satoh N."/>
            <person name="Rokhsar D.S."/>
        </authorList>
    </citation>
    <scope>NUCLEOTIDE SEQUENCE [LARGE SCALE GENOMIC DNA]</scope>
</reference>
<sequence length="140" mass="16724">MYNYSRLATLLQKYEAEVENGKYPKLPRITEIDFTLLDENEEHTIVDYLWKFDDILDDFYACFDENSQLISSNFKPHLVVAYLRQFCKVLSSFYSRYHVLGRNLSHLLPIMHVRIYLIKAVKIVLLKLFKILNIEPLEQM</sequence>
<reference evidence="2" key="4">
    <citation type="submission" date="2025-09" db="UniProtKB">
        <authorList>
            <consortium name="Ensembl"/>
        </authorList>
    </citation>
    <scope>IDENTIFICATION</scope>
</reference>
<keyword evidence="3" id="KW-1185">Reference proteome</keyword>
<dbReference type="GO" id="GO:0005524">
    <property type="term" value="F:ATP binding"/>
    <property type="evidence" value="ECO:0007669"/>
    <property type="project" value="InterPro"/>
</dbReference>
<feature type="domain" description="DALR anticodon binding" evidence="1">
    <location>
        <begin position="1"/>
        <end position="140"/>
    </location>
</feature>
<dbReference type="InterPro" id="IPR037380">
    <property type="entry name" value="DALRD3"/>
</dbReference>
<accession>F6XLM7</accession>
<dbReference type="PANTHER" id="PTHR16043">
    <property type="entry name" value="DALRD3 PROTEIN"/>
    <property type="match status" value="1"/>
</dbReference>
<dbReference type="Ensembl" id="ENSCINT00000026444.2">
    <property type="protein sequence ID" value="ENSCINP00000026198.2"/>
    <property type="gene ID" value="ENSCING00000014497.2"/>
</dbReference>
<dbReference type="SUPFAM" id="SSF47323">
    <property type="entry name" value="Anticodon-binding domain of a subclass of class I aminoacyl-tRNA synthetases"/>
    <property type="match status" value="1"/>
</dbReference>
<dbReference type="HOGENOM" id="CLU_041286_0_0_1"/>
<evidence type="ECO:0000313" key="2">
    <source>
        <dbReference type="Ensembl" id="ENSCINP00000026198.2"/>
    </source>
</evidence>
<protein>
    <recommendedName>
        <fullName evidence="1">DALR anticodon binding domain-containing protein</fullName>
    </recommendedName>
</protein>
<dbReference type="AlphaFoldDB" id="F6XLM7"/>
<proteinExistence type="predicted"/>
<evidence type="ECO:0000259" key="1">
    <source>
        <dbReference type="SMART" id="SM00836"/>
    </source>
</evidence>
<reference evidence="2" key="2">
    <citation type="journal article" date="2008" name="Genome Biol.">
        <title>Improved genome assembly and evidence-based global gene model set for the chordate Ciona intestinalis: new insight into intron and operon populations.</title>
        <authorList>
            <person name="Satou Y."/>
            <person name="Mineta K."/>
            <person name="Ogasawara M."/>
            <person name="Sasakura Y."/>
            <person name="Shoguchi E."/>
            <person name="Ueno K."/>
            <person name="Yamada L."/>
            <person name="Matsumoto J."/>
            <person name="Wasserscheid J."/>
            <person name="Dewar K."/>
            <person name="Wiley G.B."/>
            <person name="Macmil S.L."/>
            <person name="Roe B.A."/>
            <person name="Zeller R.W."/>
            <person name="Hastings K.E."/>
            <person name="Lemaire P."/>
            <person name="Lindquist E."/>
            <person name="Endo T."/>
            <person name="Hotta K."/>
            <person name="Inaba K."/>
        </authorList>
    </citation>
    <scope>NUCLEOTIDE SEQUENCE [LARGE SCALE GENOMIC DNA]</scope>
    <source>
        <strain evidence="2">wild type</strain>
    </source>
</reference>
<dbReference type="Pfam" id="PF05746">
    <property type="entry name" value="DALR_1"/>
    <property type="match status" value="1"/>
</dbReference>
<dbReference type="Proteomes" id="UP000008144">
    <property type="component" value="Chromosome 13"/>
</dbReference>
<dbReference type="PANTHER" id="PTHR16043:SF1">
    <property type="entry name" value="DALR ANTICODON-BINDING DOMAIN-CONTAINING PROTEIN 3"/>
    <property type="match status" value="1"/>
</dbReference>
<organism evidence="2 3">
    <name type="scientific">Ciona intestinalis</name>
    <name type="common">Transparent sea squirt</name>
    <name type="synonym">Ascidia intestinalis</name>
    <dbReference type="NCBI Taxonomy" id="7719"/>
    <lineage>
        <taxon>Eukaryota</taxon>
        <taxon>Metazoa</taxon>
        <taxon>Chordata</taxon>
        <taxon>Tunicata</taxon>
        <taxon>Ascidiacea</taxon>
        <taxon>Phlebobranchia</taxon>
        <taxon>Cionidae</taxon>
        <taxon>Ciona</taxon>
    </lineage>
</organism>
<reference evidence="2" key="3">
    <citation type="submission" date="2025-08" db="UniProtKB">
        <authorList>
            <consortium name="Ensembl"/>
        </authorList>
    </citation>
    <scope>IDENTIFICATION</scope>
</reference>
<evidence type="ECO:0000313" key="3">
    <source>
        <dbReference type="Proteomes" id="UP000008144"/>
    </source>
</evidence>
<dbReference type="OMA" id="HTNRICC"/>
<dbReference type="EMBL" id="EAAA01001133">
    <property type="status" value="NOT_ANNOTATED_CDS"/>
    <property type="molecule type" value="Genomic_DNA"/>
</dbReference>
<dbReference type="SMART" id="SM00836">
    <property type="entry name" value="DALR_1"/>
    <property type="match status" value="1"/>
</dbReference>
<dbReference type="GeneTree" id="ENSGT00390000014621"/>
<dbReference type="Gene3D" id="1.10.730.10">
    <property type="entry name" value="Isoleucyl-tRNA Synthetase, Domain 1"/>
    <property type="match status" value="1"/>
</dbReference>
<dbReference type="InterPro" id="IPR009080">
    <property type="entry name" value="tRNAsynth_Ia_anticodon-bd"/>
</dbReference>